<dbReference type="Proteomes" id="UP000184260">
    <property type="component" value="Unassembled WGS sequence"/>
</dbReference>
<dbReference type="InterPro" id="IPR051198">
    <property type="entry name" value="BchE-like"/>
</dbReference>
<protein>
    <submittedName>
        <fullName evidence="7">Radical SAM superfamily enzyme YgiQ, UPF0313 family</fullName>
    </submittedName>
</protein>
<sequence>MKTKLFLITPPFTQLNTPYPATAYIKGFLNTKGIESVQADLGIEVILKLFSKEGLIDLFKVSSLKFNVLKISDNSKRIYALQDEYIKTINPVIAFLQGKNPTLALQICQEDFLPEASRFAQLEELDWAFGTMGTQDKAKHLATLYLEDISDFIVERVDSNFGFSRYAERLGRSANSFDELYQALQQEPTYIDTILLSILKEKIENIQPTMLLISVPFPGNLYSAFRSAQWVKKHYPKIKISMGGGFPNTELRSLSDARVFEFIDYITLDDGERPIEELINAVTLSASSRAESIEEKLYKRTFLLEDGKVVYKNNSSRPDYKQSKVGTPDYSDLFLDKYISVIEIVNPMHRMWSDGRWNKLTMAHGCYWGKCTFCDISLDYIKIYEPVAANLLCDRMEEMIAQTGENGFHFVDEAAPPALMRALALEILRRKLAVTWWTNIRFEKSFTKDLCLLLKASGCIAVSGGLEVASDRLLKLIDKGVTVEQVAKVTRNFTEAGVMVHAYLMYGYPTQTIQETVDSLEMVRQLFEVGVLQSGFWHQFAMTAHSPVGLYPEKFGVVKETEAIGTFANNDINYTDSTGIDHDKFSFGLKKSLFNFMHGICFDYELQDWFEFKIPKTKISPDFIFDALEEEDDFNIKPTAKIVWLGGKPFIEHFTKSKKGNSWELMTLTFHDKKESFSIQTNKKEGEWLTEILLKISVSNAKIYTFQEIKFDFETQLEDFELFWYSKPIKTLREFGLLVL</sequence>
<dbReference type="PANTHER" id="PTHR43409">
    <property type="entry name" value="ANAEROBIC MAGNESIUM-PROTOPORPHYRIN IX MONOMETHYL ESTER CYCLASE-RELATED"/>
    <property type="match status" value="1"/>
</dbReference>
<keyword evidence="4" id="KW-0408">Iron</keyword>
<reference evidence="8" key="1">
    <citation type="submission" date="2016-11" db="EMBL/GenBank/DDBJ databases">
        <authorList>
            <person name="Varghese N."/>
            <person name="Submissions S."/>
        </authorList>
    </citation>
    <scope>NUCLEOTIDE SEQUENCE [LARGE SCALE GENOMIC DNA]</scope>
    <source>
        <strain evidence="8">DSM 3661</strain>
    </source>
</reference>
<organism evidence="7 8">
    <name type="scientific">Flavobacterium xanthum</name>
    <dbReference type="NCBI Taxonomy" id="69322"/>
    <lineage>
        <taxon>Bacteria</taxon>
        <taxon>Pseudomonadati</taxon>
        <taxon>Bacteroidota</taxon>
        <taxon>Flavobacteriia</taxon>
        <taxon>Flavobacteriales</taxon>
        <taxon>Flavobacteriaceae</taxon>
        <taxon>Flavobacterium</taxon>
    </lineage>
</organism>
<dbReference type="Pfam" id="PF04055">
    <property type="entry name" value="Radical_SAM"/>
    <property type="match status" value="1"/>
</dbReference>
<feature type="domain" description="Radical SAM core" evidence="6">
    <location>
        <begin position="352"/>
        <end position="568"/>
    </location>
</feature>
<gene>
    <name evidence="7" type="ORF">SAMN05443669_10411</name>
</gene>
<dbReference type="InterPro" id="IPR006638">
    <property type="entry name" value="Elp3/MiaA/NifB-like_rSAM"/>
</dbReference>
<dbReference type="EMBL" id="FRBU01000041">
    <property type="protein sequence ID" value="SHM50784.1"/>
    <property type="molecule type" value="Genomic_DNA"/>
</dbReference>
<dbReference type="Gene3D" id="3.80.30.20">
    <property type="entry name" value="tm_1862 like domain"/>
    <property type="match status" value="1"/>
</dbReference>
<dbReference type="InterPro" id="IPR023404">
    <property type="entry name" value="rSAM_horseshoe"/>
</dbReference>
<dbReference type="SMART" id="SM00729">
    <property type="entry name" value="Elp3"/>
    <property type="match status" value="1"/>
</dbReference>
<dbReference type="RefSeq" id="WP_073355017.1">
    <property type="nucleotide sequence ID" value="NZ_FRBU01000041.1"/>
</dbReference>
<dbReference type="SFLD" id="SFLDS00029">
    <property type="entry name" value="Radical_SAM"/>
    <property type="match status" value="1"/>
</dbReference>
<dbReference type="STRING" id="69322.SAMN05443669_10411"/>
<evidence type="ECO:0000256" key="1">
    <source>
        <dbReference type="ARBA" id="ARBA00001966"/>
    </source>
</evidence>
<keyword evidence="5" id="KW-0411">Iron-sulfur</keyword>
<dbReference type="Gene3D" id="3.40.50.280">
    <property type="entry name" value="Cobalamin-binding domain"/>
    <property type="match status" value="1"/>
</dbReference>
<dbReference type="SUPFAM" id="SSF102114">
    <property type="entry name" value="Radical SAM enzymes"/>
    <property type="match status" value="1"/>
</dbReference>
<evidence type="ECO:0000256" key="2">
    <source>
        <dbReference type="ARBA" id="ARBA00022691"/>
    </source>
</evidence>
<dbReference type="InterPro" id="IPR058240">
    <property type="entry name" value="rSAM_sf"/>
</dbReference>
<dbReference type="AlphaFoldDB" id="A0A1M7JCS2"/>
<evidence type="ECO:0000313" key="8">
    <source>
        <dbReference type="Proteomes" id="UP000184260"/>
    </source>
</evidence>
<accession>A0A1M7JCS2</accession>
<proteinExistence type="predicted"/>
<dbReference type="OrthoDB" id="9801424at2"/>
<dbReference type="SFLD" id="SFLDG01082">
    <property type="entry name" value="B12-binding_domain_containing"/>
    <property type="match status" value="1"/>
</dbReference>
<keyword evidence="3" id="KW-0479">Metal-binding</keyword>
<keyword evidence="8" id="KW-1185">Reference proteome</keyword>
<evidence type="ECO:0000259" key="6">
    <source>
        <dbReference type="PROSITE" id="PS51918"/>
    </source>
</evidence>
<dbReference type="GO" id="GO:0003824">
    <property type="term" value="F:catalytic activity"/>
    <property type="evidence" value="ECO:0007669"/>
    <property type="project" value="InterPro"/>
</dbReference>
<dbReference type="InterPro" id="IPR007197">
    <property type="entry name" value="rSAM"/>
</dbReference>
<evidence type="ECO:0000256" key="4">
    <source>
        <dbReference type="ARBA" id="ARBA00023004"/>
    </source>
</evidence>
<dbReference type="GO" id="GO:0051536">
    <property type="term" value="F:iron-sulfur cluster binding"/>
    <property type="evidence" value="ECO:0007669"/>
    <property type="project" value="UniProtKB-KW"/>
</dbReference>
<dbReference type="GO" id="GO:0046872">
    <property type="term" value="F:metal ion binding"/>
    <property type="evidence" value="ECO:0007669"/>
    <property type="project" value="UniProtKB-KW"/>
</dbReference>
<keyword evidence="2" id="KW-0949">S-adenosyl-L-methionine</keyword>
<name>A0A1M7JCS2_9FLAO</name>
<evidence type="ECO:0000313" key="7">
    <source>
        <dbReference type="EMBL" id="SHM50784.1"/>
    </source>
</evidence>
<evidence type="ECO:0000256" key="3">
    <source>
        <dbReference type="ARBA" id="ARBA00022723"/>
    </source>
</evidence>
<comment type="cofactor">
    <cofactor evidence="1">
        <name>[4Fe-4S] cluster</name>
        <dbReference type="ChEBI" id="CHEBI:49883"/>
    </cofactor>
</comment>
<evidence type="ECO:0000256" key="5">
    <source>
        <dbReference type="ARBA" id="ARBA00023014"/>
    </source>
</evidence>
<dbReference type="PROSITE" id="PS51918">
    <property type="entry name" value="RADICAL_SAM"/>
    <property type="match status" value="1"/>
</dbReference>